<evidence type="ECO:0000256" key="1">
    <source>
        <dbReference type="ARBA" id="ARBA00004141"/>
    </source>
</evidence>
<keyword evidence="3 6" id="KW-0812">Transmembrane</keyword>
<evidence type="ECO:0000313" key="8">
    <source>
        <dbReference type="EMBL" id="VDN13293.1"/>
    </source>
</evidence>
<evidence type="ECO:0000259" key="7">
    <source>
        <dbReference type="Pfam" id="PF04547"/>
    </source>
</evidence>
<comment type="caution">
    <text evidence="6">Lacks conserved residue(s) required for the propagation of feature annotation.</text>
</comment>
<evidence type="ECO:0000313" key="9">
    <source>
        <dbReference type="Proteomes" id="UP000281553"/>
    </source>
</evidence>
<comment type="similarity">
    <text evidence="2 6">Belongs to the anoctamin family.</text>
</comment>
<comment type="subcellular location">
    <subcellularLocation>
        <location evidence="1 6">Membrane</location>
        <topology evidence="1 6">Multi-pass membrane protein</topology>
    </subcellularLocation>
</comment>
<dbReference type="PANTHER" id="PTHR12308:SF73">
    <property type="entry name" value="ANOCTAMIN"/>
    <property type="match status" value="1"/>
</dbReference>
<dbReference type="AlphaFoldDB" id="A0A3P7LQP0"/>
<dbReference type="GO" id="GO:0016020">
    <property type="term" value="C:membrane"/>
    <property type="evidence" value="ECO:0007669"/>
    <property type="project" value="UniProtKB-SubCell"/>
</dbReference>
<dbReference type="GO" id="GO:0005254">
    <property type="term" value="F:chloride channel activity"/>
    <property type="evidence" value="ECO:0007669"/>
    <property type="project" value="TreeGrafter"/>
</dbReference>
<dbReference type="Proteomes" id="UP000281553">
    <property type="component" value="Unassembled WGS sequence"/>
</dbReference>
<gene>
    <name evidence="8" type="ORF">DILT_LOCUS9124</name>
</gene>
<evidence type="ECO:0000256" key="3">
    <source>
        <dbReference type="ARBA" id="ARBA00022692"/>
    </source>
</evidence>
<keyword evidence="4 6" id="KW-1133">Transmembrane helix</keyword>
<keyword evidence="9" id="KW-1185">Reference proteome</keyword>
<reference evidence="8 9" key="1">
    <citation type="submission" date="2018-11" db="EMBL/GenBank/DDBJ databases">
        <authorList>
            <consortium name="Pathogen Informatics"/>
        </authorList>
    </citation>
    <scope>NUCLEOTIDE SEQUENCE [LARGE SCALE GENOMIC DNA]</scope>
</reference>
<keyword evidence="5 6" id="KW-0472">Membrane</keyword>
<evidence type="ECO:0000256" key="2">
    <source>
        <dbReference type="ARBA" id="ARBA00009671"/>
    </source>
</evidence>
<dbReference type="InterPro" id="IPR007632">
    <property type="entry name" value="Anoctamin"/>
</dbReference>
<dbReference type="OrthoDB" id="296386at2759"/>
<dbReference type="PANTHER" id="PTHR12308">
    <property type="entry name" value="ANOCTAMIN"/>
    <property type="match status" value="1"/>
</dbReference>
<feature type="domain" description="Anoctamin transmembrane" evidence="7">
    <location>
        <begin position="219"/>
        <end position="393"/>
    </location>
</feature>
<evidence type="ECO:0000256" key="6">
    <source>
        <dbReference type="RuleBase" id="RU280814"/>
    </source>
</evidence>
<organism evidence="8 9">
    <name type="scientific">Dibothriocephalus latus</name>
    <name type="common">Fish tapeworm</name>
    <name type="synonym">Diphyllobothrium latum</name>
    <dbReference type="NCBI Taxonomy" id="60516"/>
    <lineage>
        <taxon>Eukaryota</taxon>
        <taxon>Metazoa</taxon>
        <taxon>Spiralia</taxon>
        <taxon>Lophotrochozoa</taxon>
        <taxon>Platyhelminthes</taxon>
        <taxon>Cestoda</taxon>
        <taxon>Eucestoda</taxon>
        <taxon>Diphyllobothriidea</taxon>
        <taxon>Diphyllobothriidae</taxon>
        <taxon>Dibothriocephalus</taxon>
    </lineage>
</organism>
<sequence length="400" mass="44784">MTAESSMFYMTVCACTSSDVGHKSRHNQVVAQKVASLLSSVGKISDHSKLIVTPCCPLGTTHADHTKHFIALEAPKSLLRNCMGIVNHYFSDLFTEGESSGPSLDPGILSPGQRSWLGALAVRMLHLSEDQLIELRTLKSCKTYESSNHVVHESQKKETAAETPPKSTITGEDTALFCLSSEGLTKELTPLHDISARSEVWRHFTDWHSPFPAVEWLRCILYGLATVVWAIAFTKICRRQQSQLAEAWISPALTGAADLPWIHNSYDSRPQFQGTPRISPITGQWELYFPTSERRIRYLISGSVTFLCVLVAVFINVLLMNLEGFVKVDRSPHLHFYCISCWTEPGRIFDPVAGRLKFIPSVLHPLLVNVMNQVVFRRIAEYLTEMENHKVSNSAKGICR</sequence>
<name>A0A3P7LQP0_DIBLA</name>
<accession>A0A3P7LQP0</accession>
<feature type="transmembrane region" description="Helical" evidence="6">
    <location>
        <begin position="298"/>
        <end position="320"/>
    </location>
</feature>
<evidence type="ECO:0000256" key="5">
    <source>
        <dbReference type="ARBA" id="ARBA00023136"/>
    </source>
</evidence>
<proteinExistence type="inferred from homology"/>
<dbReference type="Pfam" id="PF04547">
    <property type="entry name" value="Anoctamin"/>
    <property type="match status" value="1"/>
</dbReference>
<evidence type="ECO:0000256" key="4">
    <source>
        <dbReference type="ARBA" id="ARBA00022989"/>
    </source>
</evidence>
<dbReference type="EMBL" id="UYRU01056046">
    <property type="protein sequence ID" value="VDN13293.1"/>
    <property type="molecule type" value="Genomic_DNA"/>
</dbReference>
<dbReference type="InterPro" id="IPR049452">
    <property type="entry name" value="Anoctamin_TM"/>
</dbReference>
<protein>
    <recommendedName>
        <fullName evidence="6">Anoctamin</fullName>
    </recommendedName>
</protein>